<evidence type="ECO:0000256" key="8">
    <source>
        <dbReference type="ARBA" id="ARBA00023014"/>
    </source>
</evidence>
<dbReference type="GO" id="GO:0046872">
    <property type="term" value="F:metal ion binding"/>
    <property type="evidence" value="ECO:0007669"/>
    <property type="project" value="UniProtKB-KW"/>
</dbReference>
<evidence type="ECO:0000256" key="9">
    <source>
        <dbReference type="ARBA" id="ARBA00023136"/>
    </source>
</evidence>
<feature type="compositionally biased region" description="Polar residues" evidence="10">
    <location>
        <begin position="291"/>
        <end position="301"/>
    </location>
</feature>
<evidence type="ECO:0000256" key="7">
    <source>
        <dbReference type="ARBA" id="ARBA00023004"/>
    </source>
</evidence>
<sequence length="572" mass="61013">MCTPRGSAVACHPRGAAQLWSPARFAAPSRGSRIRRANIAGAEPRRRPNVVPEGAESDAVVALGRDVVRAEILGGDGMLDPVRRWHPVASLQALEEAVGEEGEPGPPQIQRRVVLGMDVAVWRDGEGAWRAVEDRCAHRRAALSLGTVRPDGTLACRFHGWCFNGRGECTHAPQTPEVASRFGSGSKIAAFPTLEKHGLLWVWPDDSPSSWIDSAAHMPAVHKATDPDSDSAAPELPTDYLTAVDNALHGSGSKSTADGQASLGPTRLSNDAQPLANFVQTGDASADKGLAQSNGVSQGDSANGRAATELKPPVTVAASVPMGGSIANRHAPVHQAHTRLIFGKSVDSSAPAGQVSGVGSEDGMATLRAVVEAVEAVWGFFNALPLLLLPGYVRTSIEHLRGEGELPELPVEQGVATPGAVKILGSRESINWRRYPIVPPPSGHDVPTSPSWLNRFAGGEPTWIGQGHAQGPHLRSMHSRWESHTKSCHACRKSLKYLRALETWLLKAVAVFLAATLLAATLRSCGSQWKLGLWVGAGAAIWGFAEVQNLRCRLLHESRGSDVTENDRRFRF</sequence>
<protein>
    <recommendedName>
        <fullName evidence="11">Rieske domain-containing protein</fullName>
    </recommendedName>
</protein>
<keyword evidence="2" id="KW-0812">Transmembrane</keyword>
<evidence type="ECO:0000256" key="10">
    <source>
        <dbReference type="SAM" id="MobiDB-lite"/>
    </source>
</evidence>
<dbReference type="GO" id="GO:0016020">
    <property type="term" value="C:membrane"/>
    <property type="evidence" value="ECO:0007669"/>
    <property type="project" value="UniProtKB-SubCell"/>
</dbReference>
<keyword evidence="7" id="KW-0408">Iron</keyword>
<dbReference type="PROSITE" id="PS51296">
    <property type="entry name" value="RIESKE"/>
    <property type="match status" value="1"/>
</dbReference>
<dbReference type="PANTHER" id="PTHR21266:SF32">
    <property type="entry name" value="CHOLESTEROL 7-DESATURASE NVD"/>
    <property type="match status" value="1"/>
</dbReference>
<dbReference type="EMBL" id="CAJHUC010000837">
    <property type="protein sequence ID" value="CAD7698487.1"/>
    <property type="molecule type" value="Genomic_DNA"/>
</dbReference>
<keyword evidence="3" id="KW-0001">2Fe-2S</keyword>
<dbReference type="PANTHER" id="PTHR21266">
    <property type="entry name" value="IRON-SULFUR DOMAIN CONTAINING PROTEIN"/>
    <property type="match status" value="1"/>
</dbReference>
<dbReference type="GO" id="GO:0016491">
    <property type="term" value="F:oxidoreductase activity"/>
    <property type="evidence" value="ECO:0007669"/>
    <property type="project" value="UniProtKB-KW"/>
</dbReference>
<dbReference type="InterPro" id="IPR036922">
    <property type="entry name" value="Rieske_2Fe-2S_sf"/>
</dbReference>
<evidence type="ECO:0000313" key="12">
    <source>
        <dbReference type="EMBL" id="CAD7698487.1"/>
    </source>
</evidence>
<dbReference type="SUPFAM" id="SSF50022">
    <property type="entry name" value="ISP domain"/>
    <property type="match status" value="1"/>
</dbReference>
<organism evidence="12 13">
    <name type="scientific">Ostreobium quekettii</name>
    <dbReference type="NCBI Taxonomy" id="121088"/>
    <lineage>
        <taxon>Eukaryota</taxon>
        <taxon>Viridiplantae</taxon>
        <taxon>Chlorophyta</taxon>
        <taxon>core chlorophytes</taxon>
        <taxon>Ulvophyceae</taxon>
        <taxon>TCBD clade</taxon>
        <taxon>Bryopsidales</taxon>
        <taxon>Ostreobineae</taxon>
        <taxon>Ostreobiaceae</taxon>
        <taxon>Ostreobium</taxon>
    </lineage>
</organism>
<keyword evidence="9" id="KW-0472">Membrane</keyword>
<keyword evidence="8" id="KW-0411">Iron-sulfur</keyword>
<feature type="region of interest" description="Disordered" evidence="10">
    <location>
        <begin position="251"/>
        <end position="270"/>
    </location>
</feature>
<dbReference type="Proteomes" id="UP000708148">
    <property type="component" value="Unassembled WGS sequence"/>
</dbReference>
<reference evidence="12" key="1">
    <citation type="submission" date="2020-12" db="EMBL/GenBank/DDBJ databases">
        <authorList>
            <person name="Iha C."/>
        </authorList>
    </citation>
    <scope>NUCLEOTIDE SEQUENCE</scope>
</reference>
<evidence type="ECO:0000256" key="3">
    <source>
        <dbReference type="ARBA" id="ARBA00022714"/>
    </source>
</evidence>
<keyword evidence="4" id="KW-0479">Metal-binding</keyword>
<evidence type="ECO:0000313" key="13">
    <source>
        <dbReference type="Proteomes" id="UP000708148"/>
    </source>
</evidence>
<gene>
    <name evidence="12" type="ORF">OSTQU699_LOCUS3848</name>
</gene>
<dbReference type="GO" id="GO:0005737">
    <property type="term" value="C:cytoplasm"/>
    <property type="evidence" value="ECO:0007669"/>
    <property type="project" value="TreeGrafter"/>
</dbReference>
<proteinExistence type="predicted"/>
<feature type="domain" description="Rieske" evidence="11">
    <location>
        <begin position="85"/>
        <end position="202"/>
    </location>
</feature>
<dbReference type="GO" id="GO:0051537">
    <property type="term" value="F:2 iron, 2 sulfur cluster binding"/>
    <property type="evidence" value="ECO:0007669"/>
    <property type="project" value="UniProtKB-KW"/>
</dbReference>
<dbReference type="AlphaFoldDB" id="A0A8S1IWU7"/>
<keyword evidence="5" id="KW-1133">Transmembrane helix</keyword>
<comment type="subcellular location">
    <subcellularLocation>
        <location evidence="1">Membrane</location>
    </subcellularLocation>
</comment>
<evidence type="ECO:0000256" key="4">
    <source>
        <dbReference type="ARBA" id="ARBA00022723"/>
    </source>
</evidence>
<dbReference type="InterPro" id="IPR050584">
    <property type="entry name" value="Cholesterol_7-desaturase"/>
</dbReference>
<comment type="caution">
    <text evidence="12">The sequence shown here is derived from an EMBL/GenBank/DDBJ whole genome shotgun (WGS) entry which is preliminary data.</text>
</comment>
<keyword evidence="13" id="KW-1185">Reference proteome</keyword>
<name>A0A8S1IWU7_9CHLO</name>
<dbReference type="Gene3D" id="2.102.10.10">
    <property type="entry name" value="Rieske [2Fe-2S] iron-sulphur domain"/>
    <property type="match status" value="1"/>
</dbReference>
<accession>A0A8S1IWU7</accession>
<evidence type="ECO:0000256" key="1">
    <source>
        <dbReference type="ARBA" id="ARBA00004370"/>
    </source>
</evidence>
<keyword evidence="6" id="KW-0560">Oxidoreductase</keyword>
<dbReference type="Pfam" id="PF00355">
    <property type="entry name" value="Rieske"/>
    <property type="match status" value="1"/>
</dbReference>
<dbReference type="OrthoDB" id="426882at2759"/>
<evidence type="ECO:0000256" key="6">
    <source>
        <dbReference type="ARBA" id="ARBA00023002"/>
    </source>
</evidence>
<evidence type="ECO:0000259" key="11">
    <source>
        <dbReference type="PROSITE" id="PS51296"/>
    </source>
</evidence>
<feature type="region of interest" description="Disordered" evidence="10">
    <location>
        <begin position="286"/>
        <end position="310"/>
    </location>
</feature>
<evidence type="ECO:0000256" key="5">
    <source>
        <dbReference type="ARBA" id="ARBA00022989"/>
    </source>
</evidence>
<dbReference type="InterPro" id="IPR017941">
    <property type="entry name" value="Rieske_2Fe-2S"/>
</dbReference>
<evidence type="ECO:0000256" key="2">
    <source>
        <dbReference type="ARBA" id="ARBA00022692"/>
    </source>
</evidence>